<feature type="region of interest" description="Disordered" evidence="1">
    <location>
        <begin position="1"/>
        <end position="54"/>
    </location>
</feature>
<evidence type="ECO:0000313" key="2">
    <source>
        <dbReference type="EMBL" id="SBQ63061.1"/>
    </source>
</evidence>
<dbReference type="AlphaFoldDB" id="A0A1A8FWA5"/>
<proteinExistence type="predicted"/>
<feature type="region of interest" description="Disordered" evidence="1">
    <location>
        <begin position="67"/>
        <end position="108"/>
    </location>
</feature>
<feature type="compositionally biased region" description="Polar residues" evidence="1">
    <location>
        <begin position="26"/>
        <end position="35"/>
    </location>
</feature>
<protein>
    <submittedName>
        <fullName evidence="2">Docking protein 1a</fullName>
    </submittedName>
</protein>
<dbReference type="EMBL" id="HAEB01016534">
    <property type="protein sequence ID" value="SBQ63061.1"/>
    <property type="molecule type" value="Transcribed_RNA"/>
</dbReference>
<reference evidence="2" key="1">
    <citation type="submission" date="2016-05" db="EMBL/GenBank/DDBJ databases">
        <authorList>
            <person name="Lavstsen T."/>
            <person name="Jespersen J.S."/>
        </authorList>
    </citation>
    <scope>NUCLEOTIDE SEQUENCE</scope>
    <source>
        <tissue evidence="2">Brain</tissue>
    </source>
</reference>
<name>A0A1A8FWA5_9TELE</name>
<organism evidence="2">
    <name type="scientific">Nothobranchius korthausae</name>
    <dbReference type="NCBI Taxonomy" id="1143690"/>
    <lineage>
        <taxon>Eukaryota</taxon>
        <taxon>Metazoa</taxon>
        <taxon>Chordata</taxon>
        <taxon>Craniata</taxon>
        <taxon>Vertebrata</taxon>
        <taxon>Euteleostomi</taxon>
        <taxon>Actinopterygii</taxon>
        <taxon>Neopterygii</taxon>
        <taxon>Teleostei</taxon>
        <taxon>Neoteleostei</taxon>
        <taxon>Acanthomorphata</taxon>
        <taxon>Ovalentaria</taxon>
        <taxon>Atherinomorphae</taxon>
        <taxon>Cyprinodontiformes</taxon>
        <taxon>Nothobranchiidae</taxon>
        <taxon>Nothobranchius</taxon>
    </lineage>
</organism>
<evidence type="ECO:0000256" key="1">
    <source>
        <dbReference type="SAM" id="MobiDB-lite"/>
    </source>
</evidence>
<feature type="compositionally biased region" description="Low complexity" evidence="1">
    <location>
        <begin position="67"/>
        <end position="91"/>
    </location>
</feature>
<sequence>MARSPLPSTPGGTTMASHLEQKPRTQRSPLVSRSAKTLEDSGGLSDEARETKPDPFAHLYAQVCKASSRTSTTVSTTTAASPPSSTVSTKASPDETSDDVIYENLGVV</sequence>
<reference evidence="2" key="2">
    <citation type="submission" date="2016-06" db="EMBL/GenBank/DDBJ databases">
        <title>The genome of a short-lived fish provides insights into sex chromosome evolution and the genetic control of aging.</title>
        <authorList>
            <person name="Reichwald K."/>
            <person name="Felder M."/>
            <person name="Petzold A."/>
            <person name="Koch P."/>
            <person name="Groth M."/>
            <person name="Platzer M."/>
        </authorList>
    </citation>
    <scope>NUCLEOTIDE SEQUENCE</scope>
    <source>
        <tissue evidence="2">Brain</tissue>
    </source>
</reference>
<gene>
    <name evidence="2" type="primary">DOK1A</name>
</gene>
<accession>A0A1A8FWA5</accession>